<gene>
    <name evidence="3" type="ORF">SAMN04489708_1475</name>
</gene>
<dbReference type="InterPro" id="IPR024478">
    <property type="entry name" value="HlyB_4HB_MCP"/>
</dbReference>
<evidence type="ECO:0000313" key="3">
    <source>
        <dbReference type="EMBL" id="SDP92799.1"/>
    </source>
</evidence>
<dbReference type="CDD" id="cd19411">
    <property type="entry name" value="MCP2201-like_sensor"/>
    <property type="match status" value="1"/>
</dbReference>
<feature type="domain" description="Chemotaxis methyl-accepting receptor HlyB-like 4HB MCP" evidence="2">
    <location>
        <begin position="41"/>
        <end position="218"/>
    </location>
</feature>
<accession>A0A1H0WQ82</accession>
<feature type="transmembrane region" description="Helical" evidence="1">
    <location>
        <begin position="46"/>
        <end position="68"/>
    </location>
</feature>
<evidence type="ECO:0000313" key="4">
    <source>
        <dbReference type="Proteomes" id="UP000199317"/>
    </source>
</evidence>
<proteinExistence type="predicted"/>
<evidence type="ECO:0000259" key="2">
    <source>
        <dbReference type="Pfam" id="PF12729"/>
    </source>
</evidence>
<organism evidence="3 4">
    <name type="scientific">Paracidovorax cattleyae</name>
    <dbReference type="NCBI Taxonomy" id="80868"/>
    <lineage>
        <taxon>Bacteria</taxon>
        <taxon>Pseudomonadati</taxon>
        <taxon>Pseudomonadota</taxon>
        <taxon>Betaproteobacteria</taxon>
        <taxon>Burkholderiales</taxon>
        <taxon>Comamonadaceae</taxon>
        <taxon>Paracidovorax</taxon>
    </lineage>
</organism>
<feature type="transmembrane region" description="Helical" evidence="1">
    <location>
        <begin position="222"/>
        <end position="245"/>
    </location>
</feature>
<keyword evidence="4" id="KW-1185">Reference proteome</keyword>
<dbReference type="EMBL" id="FNJL01000047">
    <property type="protein sequence ID" value="SDP92799.1"/>
    <property type="molecule type" value="Genomic_DNA"/>
</dbReference>
<keyword evidence="1" id="KW-1133">Transmembrane helix</keyword>
<dbReference type="RefSeq" id="WP_225978923.1">
    <property type="nucleotide sequence ID" value="NZ_CP028290.1"/>
</dbReference>
<keyword evidence="1" id="KW-0812">Transmembrane</keyword>
<dbReference type="Pfam" id="PF12729">
    <property type="entry name" value="4HB_MCP_1"/>
    <property type="match status" value="1"/>
</dbReference>
<dbReference type="InterPro" id="IPR047347">
    <property type="entry name" value="YvaQ-like_sensor"/>
</dbReference>
<name>A0A1H0WQ82_9BURK</name>
<keyword evidence="1" id="KW-0472">Membrane</keyword>
<protein>
    <submittedName>
        <fullName evidence="3">Sensor domain CHASE3-containing protein</fullName>
    </submittedName>
</protein>
<evidence type="ECO:0000256" key="1">
    <source>
        <dbReference type="SAM" id="Phobius"/>
    </source>
</evidence>
<sequence length="296" mass="31624">MESTTIFVKNDFNVIKLMGLIYCVRPGPHESMEGKPMSSPKIPARLAVGLGLVALIGIAIALLGAVALRSLSASLQEVTADRMVKVAQFTELKDNQNAIARYARNIVISGNTAVQREEKRKLAELREADEKLLQALDMSVTRPEARKSMDALWQNRAEYNMALERAVDLAERGERAAAGALLLGELRPRQSLMFQSVDESRALQQQFADALAQDAARSAARVTLVLAAMGTAIAVLALLLGWSFARGRSRASGGEPAASAAVAWRSPDARAGNPSHGLPLQSAGAFIAGNDAAVRP</sequence>
<reference evidence="4" key="1">
    <citation type="submission" date="2016-10" db="EMBL/GenBank/DDBJ databases">
        <authorList>
            <person name="Varghese N."/>
            <person name="Submissions S."/>
        </authorList>
    </citation>
    <scope>NUCLEOTIDE SEQUENCE [LARGE SCALE GENOMIC DNA]</scope>
    <source>
        <strain evidence="4">DSM 17101</strain>
    </source>
</reference>
<dbReference type="Proteomes" id="UP000199317">
    <property type="component" value="Unassembled WGS sequence"/>
</dbReference>
<dbReference type="AlphaFoldDB" id="A0A1H0WQ82"/>